<evidence type="ECO:0000256" key="1">
    <source>
        <dbReference type="SAM" id="MobiDB-lite"/>
    </source>
</evidence>
<evidence type="ECO:0008006" key="6">
    <source>
        <dbReference type="Google" id="ProtNLM"/>
    </source>
</evidence>
<reference evidence="4 5" key="1">
    <citation type="submission" date="2019-02" db="EMBL/GenBank/DDBJ databases">
        <title>Deep-cultivation of Planctomycetes and their phenomic and genomic characterization uncovers novel biology.</title>
        <authorList>
            <person name="Wiegand S."/>
            <person name="Jogler M."/>
            <person name="Boedeker C."/>
            <person name="Pinto D."/>
            <person name="Vollmers J."/>
            <person name="Rivas-Marin E."/>
            <person name="Kohn T."/>
            <person name="Peeters S.H."/>
            <person name="Heuer A."/>
            <person name="Rast P."/>
            <person name="Oberbeckmann S."/>
            <person name="Bunk B."/>
            <person name="Jeske O."/>
            <person name="Meyerdierks A."/>
            <person name="Storesund J.E."/>
            <person name="Kallscheuer N."/>
            <person name="Luecker S."/>
            <person name="Lage O.M."/>
            <person name="Pohl T."/>
            <person name="Merkel B.J."/>
            <person name="Hornburger P."/>
            <person name="Mueller R.-W."/>
            <person name="Bruemmer F."/>
            <person name="Labrenz M."/>
            <person name="Spormann A.M."/>
            <person name="Op Den Camp H."/>
            <person name="Overmann J."/>
            <person name="Amann R."/>
            <person name="Jetten M.S.M."/>
            <person name="Mascher T."/>
            <person name="Medema M.H."/>
            <person name="Devos D.P."/>
            <person name="Kaster A.-K."/>
            <person name="Ovreas L."/>
            <person name="Rohde M."/>
            <person name="Galperin M.Y."/>
            <person name="Jogler C."/>
        </authorList>
    </citation>
    <scope>NUCLEOTIDE SEQUENCE [LARGE SCALE GENOMIC DNA]</scope>
    <source>
        <strain evidence="4 5">Pla22</strain>
    </source>
</reference>
<evidence type="ECO:0000313" key="4">
    <source>
        <dbReference type="EMBL" id="TWT53870.1"/>
    </source>
</evidence>
<feature type="chain" id="PRO_5022673060" description="Transmembrane protein" evidence="3">
    <location>
        <begin position="34"/>
        <end position="251"/>
    </location>
</feature>
<protein>
    <recommendedName>
        <fullName evidence="6">Transmembrane protein</fullName>
    </recommendedName>
</protein>
<keyword evidence="2" id="KW-0472">Membrane</keyword>
<name>A0A5C5WTN4_9BACT</name>
<feature type="compositionally biased region" description="Low complexity" evidence="1">
    <location>
        <begin position="44"/>
        <end position="59"/>
    </location>
</feature>
<comment type="caution">
    <text evidence="4">The sequence shown here is derived from an EMBL/GenBank/DDBJ whole genome shotgun (WGS) entry which is preliminary data.</text>
</comment>
<dbReference type="OrthoDB" id="282910at2"/>
<sequence precursor="true">MSALSNMTWWLGTSGAWVMLAIAAPAITAPARADEARDEVVQQSDTVSDGSISESSGSTLVDSEQSDSNQVDSDLAESVSKSGELSVPPLDHVEYPSSRPDWVSNKPDFSSSSDTIVVVAGPCETKEECLEELRWMQRAAITTYIARLVEQAGGADFYTFSDEEVAGNLVARQYVGQVTAGGSPKYEHAVELRFDPKVKRDIIDAWKNQEVGDRLSALGAVTSLGAVLLLCSGGLIGIASRRVSKRENAAS</sequence>
<dbReference type="RefSeq" id="WP_146514007.1">
    <property type="nucleotide sequence ID" value="NZ_SJPI01000001.1"/>
</dbReference>
<keyword evidence="3" id="KW-0732">Signal</keyword>
<gene>
    <name evidence="4" type="ORF">Pla22_15040</name>
</gene>
<feature type="compositionally biased region" description="Polar residues" evidence="1">
    <location>
        <begin position="60"/>
        <end position="72"/>
    </location>
</feature>
<evidence type="ECO:0000313" key="5">
    <source>
        <dbReference type="Proteomes" id="UP000316598"/>
    </source>
</evidence>
<proteinExistence type="predicted"/>
<feature type="region of interest" description="Disordered" evidence="1">
    <location>
        <begin position="35"/>
        <end position="99"/>
    </location>
</feature>
<feature type="signal peptide" evidence="3">
    <location>
        <begin position="1"/>
        <end position="33"/>
    </location>
</feature>
<dbReference type="AlphaFoldDB" id="A0A5C5WTN4"/>
<dbReference type="Proteomes" id="UP000316598">
    <property type="component" value="Unassembled WGS sequence"/>
</dbReference>
<keyword evidence="2" id="KW-1133">Transmembrane helix</keyword>
<dbReference type="EMBL" id="SJPI01000001">
    <property type="protein sequence ID" value="TWT53870.1"/>
    <property type="molecule type" value="Genomic_DNA"/>
</dbReference>
<evidence type="ECO:0000256" key="2">
    <source>
        <dbReference type="SAM" id="Phobius"/>
    </source>
</evidence>
<keyword evidence="2" id="KW-0812">Transmembrane</keyword>
<feature type="transmembrane region" description="Helical" evidence="2">
    <location>
        <begin position="217"/>
        <end position="238"/>
    </location>
</feature>
<evidence type="ECO:0000256" key="3">
    <source>
        <dbReference type="SAM" id="SignalP"/>
    </source>
</evidence>
<accession>A0A5C5WTN4</accession>
<organism evidence="4 5">
    <name type="scientific">Rubripirellula amarantea</name>
    <dbReference type="NCBI Taxonomy" id="2527999"/>
    <lineage>
        <taxon>Bacteria</taxon>
        <taxon>Pseudomonadati</taxon>
        <taxon>Planctomycetota</taxon>
        <taxon>Planctomycetia</taxon>
        <taxon>Pirellulales</taxon>
        <taxon>Pirellulaceae</taxon>
        <taxon>Rubripirellula</taxon>
    </lineage>
</organism>
<keyword evidence="5" id="KW-1185">Reference proteome</keyword>